<dbReference type="EMBL" id="ARZY01000011">
    <property type="protein sequence ID" value="EWH10495.1"/>
    <property type="molecule type" value="Genomic_DNA"/>
</dbReference>
<organism evidence="2 3">
    <name type="scientific">Catenovulum agarivorans DS-2</name>
    <dbReference type="NCBI Taxonomy" id="1328313"/>
    <lineage>
        <taxon>Bacteria</taxon>
        <taxon>Pseudomonadati</taxon>
        <taxon>Pseudomonadota</taxon>
        <taxon>Gammaproteobacteria</taxon>
        <taxon>Alteromonadales</taxon>
        <taxon>Alteromonadaceae</taxon>
        <taxon>Catenovulum</taxon>
    </lineage>
</organism>
<feature type="signal peptide" evidence="1">
    <location>
        <begin position="1"/>
        <end position="21"/>
    </location>
</feature>
<dbReference type="RefSeq" id="WP_035014131.1">
    <property type="nucleotide sequence ID" value="NZ_ARZY01000011.1"/>
</dbReference>
<dbReference type="AlphaFoldDB" id="W7QYN3"/>
<dbReference type="Gene3D" id="3.40.190.10">
    <property type="entry name" value="Periplasmic binding protein-like II"/>
    <property type="match status" value="2"/>
</dbReference>
<gene>
    <name evidence="2" type="ORF">DS2_07673</name>
</gene>
<sequence>MFGWLKSSIMLLLASLNVCYAQDVVYRGLGVYRDAYHTELLQAILNTAESDQYTAKSYPLSIPHQRAFELLVARTDIDIMIGYATQERLDAYQAIQYPIMKGLSGWRVALVHENQLDTLKAVKTLEQLKAFKPGMFHTWTDNRIFEHNGISPVKGAHFIGLFRMLHKQRFDYFPMSILEAAREAELYKQEYKLSIAVDPHVLITYPVCFYFYVEKNNHKLARLLNSGFEQIIQTGEFDKIFEKHHSQLIKKFLTGDRNIIRLVNPLLPNSVPLNRPELWVHYQYTDSRPTTLY</sequence>
<keyword evidence="3" id="KW-1185">Reference proteome</keyword>
<evidence type="ECO:0000256" key="1">
    <source>
        <dbReference type="SAM" id="SignalP"/>
    </source>
</evidence>
<dbReference type="SUPFAM" id="SSF53850">
    <property type="entry name" value="Periplasmic binding protein-like II"/>
    <property type="match status" value="1"/>
</dbReference>
<protein>
    <recommendedName>
        <fullName evidence="4">Solute-binding protein family 3/N-terminal domain-containing protein</fullName>
    </recommendedName>
</protein>
<name>W7QYN3_9ALTE</name>
<proteinExistence type="predicted"/>
<evidence type="ECO:0008006" key="4">
    <source>
        <dbReference type="Google" id="ProtNLM"/>
    </source>
</evidence>
<dbReference type="STRING" id="1328313.DS2_07673"/>
<feature type="chain" id="PRO_5004898736" description="Solute-binding protein family 3/N-terminal domain-containing protein" evidence="1">
    <location>
        <begin position="22"/>
        <end position="293"/>
    </location>
</feature>
<evidence type="ECO:0000313" key="2">
    <source>
        <dbReference type="EMBL" id="EWH10495.1"/>
    </source>
</evidence>
<dbReference type="Proteomes" id="UP000019276">
    <property type="component" value="Unassembled WGS sequence"/>
</dbReference>
<reference evidence="2 3" key="1">
    <citation type="journal article" date="2014" name="Genome Announc.">
        <title>Draft Genome Sequence of the Agar-Degrading Bacterium Catenovulum sp. Strain DS-2, Isolated from Intestines of Haliotis diversicolor.</title>
        <authorList>
            <person name="Shan D."/>
            <person name="Li X."/>
            <person name="Gu Z."/>
            <person name="Wei G."/>
            <person name="Gao Z."/>
            <person name="Shao Z."/>
        </authorList>
    </citation>
    <scope>NUCLEOTIDE SEQUENCE [LARGE SCALE GENOMIC DNA]</scope>
    <source>
        <strain evidence="2 3">DS-2</strain>
    </source>
</reference>
<comment type="caution">
    <text evidence="2">The sequence shown here is derived from an EMBL/GenBank/DDBJ whole genome shotgun (WGS) entry which is preliminary data.</text>
</comment>
<keyword evidence="1" id="KW-0732">Signal</keyword>
<evidence type="ECO:0000313" key="3">
    <source>
        <dbReference type="Proteomes" id="UP000019276"/>
    </source>
</evidence>
<dbReference type="OrthoDB" id="547680at2"/>
<accession>W7QYN3</accession>
<dbReference type="eggNOG" id="COG4623">
    <property type="taxonomic scope" value="Bacteria"/>
</dbReference>